<name>A0A4R7D638_9FLAO</name>
<keyword evidence="3" id="KW-1185">Reference proteome</keyword>
<keyword evidence="2" id="KW-0378">Hydrolase</keyword>
<dbReference type="InterPro" id="IPR000073">
    <property type="entry name" value="AB_hydrolase_1"/>
</dbReference>
<dbReference type="EMBL" id="SNZW01000013">
    <property type="protein sequence ID" value="TDS16613.1"/>
    <property type="molecule type" value="Genomic_DNA"/>
</dbReference>
<accession>A0A4R7D638</accession>
<dbReference type="Proteomes" id="UP000295274">
    <property type="component" value="Unassembled WGS sequence"/>
</dbReference>
<dbReference type="AlphaFoldDB" id="A0A4R7D638"/>
<dbReference type="RefSeq" id="WP_133672110.1">
    <property type="nucleotide sequence ID" value="NZ_SNZW01000013.1"/>
</dbReference>
<evidence type="ECO:0000313" key="3">
    <source>
        <dbReference type="Proteomes" id="UP000295274"/>
    </source>
</evidence>
<dbReference type="Gene3D" id="3.40.50.1820">
    <property type="entry name" value="alpha/beta hydrolase"/>
    <property type="match status" value="1"/>
</dbReference>
<evidence type="ECO:0000259" key="1">
    <source>
        <dbReference type="Pfam" id="PF00561"/>
    </source>
</evidence>
<reference evidence="2 3" key="1">
    <citation type="submission" date="2019-03" db="EMBL/GenBank/DDBJ databases">
        <title>Genomic Encyclopedia of Type Strains, Phase III (KMG-III): the genomes of soil and plant-associated and newly described type strains.</title>
        <authorList>
            <person name="Whitman W."/>
        </authorList>
    </citation>
    <scope>NUCLEOTIDE SEQUENCE [LARGE SCALE GENOMIC DNA]</scope>
    <source>
        <strain evidence="2 3">CECT 8455</strain>
    </source>
</reference>
<dbReference type="InterPro" id="IPR050266">
    <property type="entry name" value="AB_hydrolase_sf"/>
</dbReference>
<dbReference type="PANTHER" id="PTHR43798:SF33">
    <property type="entry name" value="HYDROLASE, PUTATIVE (AFU_ORTHOLOGUE AFUA_2G14860)-RELATED"/>
    <property type="match status" value="1"/>
</dbReference>
<dbReference type="PANTHER" id="PTHR43798">
    <property type="entry name" value="MONOACYLGLYCEROL LIPASE"/>
    <property type="match status" value="1"/>
</dbReference>
<dbReference type="InterPro" id="IPR029058">
    <property type="entry name" value="AB_hydrolase_fold"/>
</dbReference>
<comment type="caution">
    <text evidence="2">The sequence shown here is derived from an EMBL/GenBank/DDBJ whole genome shotgun (WGS) entry which is preliminary data.</text>
</comment>
<protein>
    <submittedName>
        <fullName evidence="2">Alpha/beta hydrolase family protein</fullName>
    </submittedName>
</protein>
<organism evidence="2 3">
    <name type="scientific">Maribacter caenipelagi</name>
    <dbReference type="NCBI Taxonomy" id="1447781"/>
    <lineage>
        <taxon>Bacteria</taxon>
        <taxon>Pseudomonadati</taxon>
        <taxon>Bacteroidota</taxon>
        <taxon>Flavobacteriia</taxon>
        <taxon>Flavobacteriales</taxon>
        <taxon>Flavobacteriaceae</taxon>
        <taxon>Maribacter</taxon>
    </lineage>
</organism>
<dbReference type="GO" id="GO:0016787">
    <property type="term" value="F:hydrolase activity"/>
    <property type="evidence" value="ECO:0007669"/>
    <property type="project" value="UniProtKB-KW"/>
</dbReference>
<feature type="domain" description="AB hydrolase-1" evidence="1">
    <location>
        <begin position="78"/>
        <end position="181"/>
    </location>
</feature>
<dbReference type="GO" id="GO:0016020">
    <property type="term" value="C:membrane"/>
    <property type="evidence" value="ECO:0007669"/>
    <property type="project" value="TreeGrafter"/>
</dbReference>
<gene>
    <name evidence="2" type="ORF">DFQ03_1094</name>
</gene>
<proteinExistence type="predicted"/>
<dbReference type="OrthoDB" id="9785847at2"/>
<dbReference type="SUPFAM" id="SSF53474">
    <property type="entry name" value="alpha/beta-Hydrolases"/>
    <property type="match status" value="1"/>
</dbReference>
<sequence>MPVFLQKLIPKLIGFYFNIVVWFSPKKAAYKAFLVFIKVRKGRVLPNQKAFLDQAKLEVLSLDENEIQVYNWSGTKETVLLVHGWESNTWRWHKLIEKLRQADFNIIAFDAPAHGYSSGEMLHVPLYAETVQQVLTKYEPTVAIGHSMGGMTVLYNESIHPNDTIEKIVTIGSPSEFHEILAHYKKLLGFNKKVLTALENLVYAKFKFTVKEFSSSKFVESNHKKGLLFHDKFDIIAPYHASVDVHKHWINSEFISTEGLGHSMHQDGVNEKIVSFLEG</sequence>
<dbReference type="Pfam" id="PF00561">
    <property type="entry name" value="Abhydrolase_1"/>
    <property type="match status" value="1"/>
</dbReference>
<evidence type="ECO:0000313" key="2">
    <source>
        <dbReference type="EMBL" id="TDS16613.1"/>
    </source>
</evidence>